<evidence type="ECO:0000256" key="1">
    <source>
        <dbReference type="ARBA" id="ARBA00004141"/>
    </source>
</evidence>
<keyword evidence="3 9" id="KW-0812">Transmembrane</keyword>
<feature type="transmembrane region" description="Helical" evidence="9">
    <location>
        <begin position="210"/>
        <end position="231"/>
    </location>
</feature>
<dbReference type="GO" id="GO:0046872">
    <property type="term" value="F:metal ion binding"/>
    <property type="evidence" value="ECO:0007669"/>
    <property type="project" value="UniProtKB-KW"/>
</dbReference>
<feature type="transmembrane region" description="Helical" evidence="9">
    <location>
        <begin position="363"/>
        <end position="388"/>
    </location>
</feature>
<dbReference type="EMBL" id="CM014097">
    <property type="protein sequence ID" value="TKS88924.1"/>
    <property type="molecule type" value="Genomic_DNA"/>
</dbReference>
<evidence type="ECO:0000256" key="4">
    <source>
        <dbReference type="ARBA" id="ARBA00022847"/>
    </source>
</evidence>
<reference evidence="10 11" key="1">
    <citation type="submission" date="2019-01" db="EMBL/GenBank/DDBJ databases">
        <title>Genome Assembly of Collichthys lucidus.</title>
        <authorList>
            <person name="Cai M."/>
            <person name="Xiao S."/>
        </authorList>
    </citation>
    <scope>NUCLEOTIDE SEQUENCE [LARGE SCALE GENOMIC DNA]</scope>
    <source>
        <strain evidence="10">JT15FE1705JMU</strain>
        <tissue evidence="10">Muscle</tissue>
    </source>
</reference>
<dbReference type="GO" id="GO:0006865">
    <property type="term" value="P:amino acid transport"/>
    <property type="evidence" value="ECO:0007669"/>
    <property type="project" value="TreeGrafter"/>
</dbReference>
<sequence length="419" mass="47098">MAGVPQPHNPKGTQVRIKSCAFLIPYLIALVFQGLPLLYLELAVGQRFRMGSIGVWKSISPLLGGVGYNVECEKSTPVNYFWYRETLNISTDIETSGSMHWWLVVCLASAWCVVYICFIKGIESMGKAVYVTATFPYLVLTIFLIRATTLPGATDGLVYLFTPKWEILKNPQVWLDAATQIFFSLSVAFGGLISFSSYNPAKNNCERDAVIVGVINSATSLYASIPIFSILGFKATNVYNSSIICMICFLTALLFTLSSGNYWVEVFNGYVGSVPLLIIAFFEIIGVVYVYGMKNFSDDIYFMTGSKPNIYWKACWMVISPLMLLVVFVAYVVVQAQKHPTYPTWNPDYDKFPDTKPIPYPDWVFAIIILLCVVPVTSIPLVALYRLIRRVRSSDRGDLNNYCNEGFEIETQEQNNRKT</sequence>
<keyword evidence="4" id="KW-0769">Symport</keyword>
<feature type="transmembrane region" description="Helical" evidence="9">
    <location>
        <begin position="134"/>
        <end position="161"/>
    </location>
</feature>
<protein>
    <submittedName>
        <fullName evidence="10">Sodium-dependent neutral amino acid transporter B(0)AT3</fullName>
    </submittedName>
</protein>
<keyword evidence="8" id="KW-0479">Metal-binding</keyword>
<name>A0A4U5VKI9_COLLU</name>
<dbReference type="PANTHER" id="PTHR11616">
    <property type="entry name" value="SODIUM/CHLORIDE DEPENDENT TRANSPORTER"/>
    <property type="match status" value="1"/>
</dbReference>
<evidence type="ECO:0000256" key="5">
    <source>
        <dbReference type="ARBA" id="ARBA00022989"/>
    </source>
</evidence>
<keyword evidence="5 9" id="KW-1133">Transmembrane helix</keyword>
<proteinExistence type="predicted"/>
<feature type="transmembrane region" description="Helical" evidence="9">
    <location>
        <begin position="101"/>
        <end position="122"/>
    </location>
</feature>
<keyword evidence="7" id="KW-0325">Glycoprotein</keyword>
<keyword evidence="6 9" id="KW-0472">Membrane</keyword>
<dbReference type="GO" id="GO:0005886">
    <property type="term" value="C:plasma membrane"/>
    <property type="evidence" value="ECO:0007669"/>
    <property type="project" value="InterPro"/>
</dbReference>
<dbReference type="GO" id="GO:0035725">
    <property type="term" value="P:sodium ion transmembrane transport"/>
    <property type="evidence" value="ECO:0007669"/>
    <property type="project" value="TreeGrafter"/>
</dbReference>
<dbReference type="AlphaFoldDB" id="A0A4U5VKI9"/>
<evidence type="ECO:0000256" key="6">
    <source>
        <dbReference type="ARBA" id="ARBA00023136"/>
    </source>
</evidence>
<comment type="subcellular location">
    <subcellularLocation>
        <location evidence="1">Membrane</location>
        <topology evidence="1">Multi-pass membrane protein</topology>
    </subcellularLocation>
</comment>
<evidence type="ECO:0000313" key="10">
    <source>
        <dbReference type="EMBL" id="TKS88924.1"/>
    </source>
</evidence>
<evidence type="ECO:0000313" key="11">
    <source>
        <dbReference type="Proteomes" id="UP000298787"/>
    </source>
</evidence>
<feature type="transmembrane region" description="Helical" evidence="9">
    <location>
        <begin position="314"/>
        <end position="334"/>
    </location>
</feature>
<feature type="transmembrane region" description="Helical" evidence="9">
    <location>
        <begin position="243"/>
        <end position="264"/>
    </location>
</feature>
<evidence type="ECO:0000256" key="9">
    <source>
        <dbReference type="SAM" id="Phobius"/>
    </source>
</evidence>
<dbReference type="Proteomes" id="UP000298787">
    <property type="component" value="Chromosome 20"/>
</dbReference>
<dbReference type="PRINTS" id="PR00176">
    <property type="entry name" value="NANEUSMPORT"/>
</dbReference>
<organism evidence="10 11">
    <name type="scientific">Collichthys lucidus</name>
    <name type="common">Big head croaker</name>
    <name type="synonym">Sciaena lucida</name>
    <dbReference type="NCBI Taxonomy" id="240159"/>
    <lineage>
        <taxon>Eukaryota</taxon>
        <taxon>Metazoa</taxon>
        <taxon>Chordata</taxon>
        <taxon>Craniata</taxon>
        <taxon>Vertebrata</taxon>
        <taxon>Euteleostomi</taxon>
        <taxon>Actinopterygii</taxon>
        <taxon>Neopterygii</taxon>
        <taxon>Teleostei</taxon>
        <taxon>Neoteleostei</taxon>
        <taxon>Acanthomorphata</taxon>
        <taxon>Eupercaria</taxon>
        <taxon>Sciaenidae</taxon>
        <taxon>Collichthys</taxon>
    </lineage>
</organism>
<dbReference type="PANTHER" id="PTHR11616:SF109">
    <property type="entry name" value="INACTIVE SODIUM-DEPENDENT NEUTRAL AMINO ACID TRANSPORTER B(0)AT3"/>
    <property type="match status" value="1"/>
</dbReference>
<dbReference type="GO" id="GO:0015293">
    <property type="term" value="F:symporter activity"/>
    <property type="evidence" value="ECO:0007669"/>
    <property type="project" value="UniProtKB-KW"/>
</dbReference>
<gene>
    <name evidence="10" type="ORF">D9C73_022645</name>
</gene>
<evidence type="ECO:0000256" key="8">
    <source>
        <dbReference type="PIRSR" id="PIRSR600175-1"/>
    </source>
</evidence>
<feature type="binding site" evidence="8">
    <location>
        <position position="216"/>
    </location>
    <ligand>
        <name>Na(+)</name>
        <dbReference type="ChEBI" id="CHEBI:29101"/>
        <label>1</label>
    </ligand>
</feature>
<feature type="transmembrane region" description="Helical" evidence="9">
    <location>
        <begin position="20"/>
        <end position="40"/>
    </location>
</feature>
<dbReference type="InterPro" id="IPR002438">
    <property type="entry name" value="Neutral_aa_SLC6"/>
</dbReference>
<keyword evidence="8" id="KW-0915">Sodium</keyword>
<dbReference type="InterPro" id="IPR037272">
    <property type="entry name" value="SNS_sf"/>
</dbReference>
<evidence type="ECO:0000256" key="3">
    <source>
        <dbReference type="ARBA" id="ARBA00022692"/>
    </source>
</evidence>
<feature type="transmembrane region" description="Helical" evidence="9">
    <location>
        <begin position="270"/>
        <end position="293"/>
    </location>
</feature>
<dbReference type="Pfam" id="PF00209">
    <property type="entry name" value="SNF"/>
    <property type="match status" value="3"/>
</dbReference>
<accession>A0A4U5VKI9</accession>
<keyword evidence="2" id="KW-0813">Transport</keyword>
<evidence type="ECO:0000256" key="2">
    <source>
        <dbReference type="ARBA" id="ARBA00022448"/>
    </source>
</evidence>
<keyword evidence="11" id="KW-1185">Reference proteome</keyword>
<dbReference type="InterPro" id="IPR000175">
    <property type="entry name" value="Na/ntran_symport"/>
</dbReference>
<dbReference type="PROSITE" id="PS50267">
    <property type="entry name" value="NA_NEUROTRAN_SYMP_3"/>
    <property type="match status" value="1"/>
</dbReference>
<dbReference type="STRING" id="240159.A0A4U5VKI9"/>
<dbReference type="PRINTS" id="PR01206">
    <property type="entry name" value="ORPHTRNSPORT"/>
</dbReference>
<dbReference type="SUPFAM" id="SSF161070">
    <property type="entry name" value="SNF-like"/>
    <property type="match status" value="1"/>
</dbReference>
<feature type="binding site" evidence="8">
    <location>
        <position position="184"/>
    </location>
    <ligand>
        <name>Na(+)</name>
        <dbReference type="ChEBI" id="CHEBI:29101"/>
        <label>1</label>
    </ligand>
</feature>
<evidence type="ECO:0000256" key="7">
    <source>
        <dbReference type="ARBA" id="ARBA00023180"/>
    </source>
</evidence>